<feature type="domain" description="Nitroreductase" evidence="2">
    <location>
        <begin position="51"/>
        <end position="217"/>
    </location>
</feature>
<evidence type="ECO:0000256" key="1">
    <source>
        <dbReference type="SAM" id="MobiDB-lite"/>
    </source>
</evidence>
<accession>A0AA44U590</accession>
<dbReference type="RefSeq" id="WP_002513768.1">
    <property type="nucleotide sequence ID" value="NZ_CABIZT010000001.1"/>
</dbReference>
<reference evidence="3 4" key="1">
    <citation type="submission" date="2017-02" db="EMBL/GenBank/DDBJ databases">
        <title>Prevalence of linear plasmids in Propionibacterium acnes isolates obtained from cancerous prostatic tissue.</title>
        <authorList>
            <person name="Davidsson S."/>
            <person name="Bruggemann H."/>
        </authorList>
    </citation>
    <scope>NUCLEOTIDE SEQUENCE [LARGE SCALE GENOMIC DNA]</scope>
    <source>
        <strain evidence="3 4">09-9</strain>
    </source>
</reference>
<sequence length="589" mass="62428">MIIPDENPSTSRRWDRPIPRIGDTTSSATRAADPTGWSLGDQVQQGLDIAIDTRRDIRRYRHDDVPKELVNTVLWAGHRAPSVGHSQPWRFVVVRDADIRDRAAVMADRERLRQADLLTPGRRAHLLDLQLEGIREAPVGIVVACDRRVPASGVLGRNTFTDADMWSCACAIENMWLTARAHGLGMGWVTLFQPEELAELLHLPNDVETLGWLCLGWPDERPPAPGLERRGWSRRVPLSDVTLADRWPADSAQPEAPVSALRQTLHSPNRYQVVAAHDDADQLLTPPGSLGLLDQTLDRVEAAGGTEITGGTLVLVGADHPVAHLGVTAFKASVTHDVMAASVAGTGLGVSTATAAGLSHLVVDAGVAQPVQGARSVRIRGERGDLHHSDAMTPVQVEALLRDGQALGAEASHDGLVCLGEVGVGNTTIATTLACAMTGLDPDEAVGLGAGSDTAMVERKAEVIKAALTRTHTDPNDPERLLAALGGPEFAVLAGVCLGAAEAGSPLILDGLATSVAALIATKFSPGLHGWLVASQASREQVHQIVLAELGLEALMELRMRAGEGVGACFGAQMILTGLQVRRTAARTC</sequence>
<dbReference type="Gene3D" id="3.40.109.10">
    <property type="entry name" value="NADH Oxidase"/>
    <property type="match status" value="1"/>
</dbReference>
<dbReference type="GO" id="GO:0016491">
    <property type="term" value="F:oxidoreductase activity"/>
    <property type="evidence" value="ECO:0007669"/>
    <property type="project" value="InterPro"/>
</dbReference>
<dbReference type="Pfam" id="PF02277">
    <property type="entry name" value="DBI_PRT"/>
    <property type="match status" value="1"/>
</dbReference>
<organism evidence="3 4">
    <name type="scientific">Cutibacterium acnes</name>
    <name type="common">Propionibacterium acnes</name>
    <dbReference type="NCBI Taxonomy" id="1747"/>
    <lineage>
        <taxon>Bacteria</taxon>
        <taxon>Bacillati</taxon>
        <taxon>Actinomycetota</taxon>
        <taxon>Actinomycetes</taxon>
        <taxon>Propionibacteriales</taxon>
        <taxon>Propionibacteriaceae</taxon>
        <taxon>Cutibacterium</taxon>
    </lineage>
</organism>
<dbReference type="Gene3D" id="3.40.50.10210">
    <property type="match status" value="1"/>
</dbReference>
<dbReference type="GO" id="GO:0008939">
    <property type="term" value="F:nicotinate-nucleotide-dimethylbenzimidazole phosphoribosyltransferase activity"/>
    <property type="evidence" value="ECO:0007669"/>
    <property type="project" value="InterPro"/>
</dbReference>
<evidence type="ECO:0000313" key="4">
    <source>
        <dbReference type="Proteomes" id="UP000223982"/>
    </source>
</evidence>
<dbReference type="PANTHER" id="PTHR43463">
    <property type="entry name" value="NICOTINATE-NUCLEOTIDE--DIMETHYLBENZIMIDAZOLE PHOSPHORIBOSYLTRANSFERASE"/>
    <property type="match status" value="1"/>
</dbReference>
<gene>
    <name evidence="3" type="ORF">APS60_04825</name>
</gene>
<dbReference type="NCBIfam" id="TIGR02476">
    <property type="entry name" value="BluB"/>
    <property type="match status" value="1"/>
</dbReference>
<dbReference type="Pfam" id="PF00881">
    <property type="entry name" value="Nitroreductase"/>
    <property type="match status" value="1"/>
</dbReference>
<name>A0AA44U590_CUTAC</name>
<evidence type="ECO:0000313" key="3">
    <source>
        <dbReference type="EMBL" id="PHJ27721.1"/>
    </source>
</evidence>
<dbReference type="InterPro" id="IPR029479">
    <property type="entry name" value="Nitroreductase"/>
</dbReference>
<dbReference type="Proteomes" id="UP000223982">
    <property type="component" value="Unassembled WGS sequence"/>
</dbReference>
<dbReference type="KEGG" id="cacn:RN83_05120"/>
<protein>
    <submittedName>
        <fullName evidence="3">5,6-dimethylbenzimidazole synthase</fullName>
    </submittedName>
</protein>
<dbReference type="SUPFAM" id="SSF52733">
    <property type="entry name" value="Nicotinate mononucleotide:5,6-dimethylbenzimidazole phosphoribosyltransferase (CobT)"/>
    <property type="match status" value="1"/>
</dbReference>
<dbReference type="EMBL" id="LKVB01000004">
    <property type="protein sequence ID" value="PHJ27721.1"/>
    <property type="molecule type" value="Genomic_DNA"/>
</dbReference>
<dbReference type="InterPro" id="IPR003200">
    <property type="entry name" value="Nict_dMeBzImd_PRibTrfase"/>
</dbReference>
<dbReference type="InterPro" id="IPR036087">
    <property type="entry name" value="Nict_dMeBzImd_PRibTrfase_sf"/>
</dbReference>
<dbReference type="AlphaFoldDB" id="A0AA44U590"/>
<dbReference type="InterPro" id="IPR012825">
    <property type="entry name" value="BluB"/>
</dbReference>
<dbReference type="InterPro" id="IPR000415">
    <property type="entry name" value="Nitroreductase-like"/>
</dbReference>
<evidence type="ECO:0000259" key="2">
    <source>
        <dbReference type="Pfam" id="PF00881"/>
    </source>
</evidence>
<comment type="caution">
    <text evidence="3">The sequence shown here is derived from an EMBL/GenBank/DDBJ whole genome shotgun (WGS) entry which is preliminary data.</text>
</comment>
<dbReference type="PANTHER" id="PTHR43463:SF1">
    <property type="entry name" value="NICOTINATE-NUCLEOTIDE--DIMETHYLBENZIMIDAZOLE PHOSPHORIBOSYLTRANSFERASE"/>
    <property type="match status" value="1"/>
</dbReference>
<feature type="region of interest" description="Disordered" evidence="1">
    <location>
        <begin position="1"/>
        <end position="39"/>
    </location>
</feature>
<dbReference type="SUPFAM" id="SSF55469">
    <property type="entry name" value="FMN-dependent nitroreductase-like"/>
    <property type="match status" value="1"/>
</dbReference>
<dbReference type="CDD" id="cd02439">
    <property type="entry name" value="DMB-PRT_CobT"/>
    <property type="match status" value="1"/>
</dbReference>
<proteinExistence type="predicted"/>